<dbReference type="AlphaFoldDB" id="A0AB73T438"/>
<proteinExistence type="predicted"/>
<protein>
    <submittedName>
        <fullName evidence="5">Beta-galactosidase-like protein</fullName>
    </submittedName>
</protein>
<dbReference type="GO" id="GO:0004565">
    <property type="term" value="F:beta-galactosidase activity"/>
    <property type="evidence" value="ECO:0007669"/>
    <property type="project" value="InterPro"/>
</dbReference>
<evidence type="ECO:0000256" key="1">
    <source>
        <dbReference type="ARBA" id="ARBA00022801"/>
    </source>
</evidence>
<dbReference type="InterPro" id="IPR040719">
    <property type="entry name" value="DUF5597"/>
</dbReference>
<dbReference type="GO" id="GO:0009341">
    <property type="term" value="C:beta-galactosidase complex"/>
    <property type="evidence" value="ECO:0007669"/>
    <property type="project" value="InterPro"/>
</dbReference>
<sequence>MAFNDFLQNRKGEPVFLTGLQCHNSSSGTEMIDRTISAVRLYGGNLIEAPVYWCDIEPEKDVYDMSLVRSLADKAKEAGLYLIPLWFGASKNGLFTYAPEYIKRNPEVYRLARNFAGIPVESLSPHCRATLERDKKAFARVMEFLAEYDKDGTVIAVQVENEVGLVHTDRDYSEEAEYEYRQPVPENLWNVVLEDSGREVSCPAGQNRRHSWADIFGRHANEAFCAWKHASYIQEMTEAGKEKFQVPYLMNVSIEINECEAPALCYVSGGPVSRVMDIWKITAPGITLFGPDIYLPAERDYRKACRAYARPDNPLFIPETLNGGVGAAMNILIAAAEYGAIGICCFGAESGIAGGKLLPEAREAAMSMNILSSLAPLLIKYRGTGRVHAVTQAEFSQWQYIKTEEYHIAARFLSNDPKPQHYFGSRINLNAPENGSCMTCRGRCLIIDCGQGEFYLAGAGVCFSFLRRPEIEDRIPYAHLTSCLSGQLNFLSIEEGHFDGNTWVCEYKRNGDEANYQLYVHEGSVIRVRLNTDIKWE</sequence>
<gene>
    <name evidence="5" type="ORF">C7383_106102</name>
</gene>
<keyword evidence="6" id="KW-1185">Reference proteome</keyword>
<name>A0AB73T438_9FIRM</name>
<evidence type="ECO:0000259" key="3">
    <source>
        <dbReference type="Pfam" id="PF02449"/>
    </source>
</evidence>
<dbReference type="Proteomes" id="UP000245412">
    <property type="component" value="Unassembled WGS sequence"/>
</dbReference>
<feature type="domain" description="DUF5597" evidence="4">
    <location>
        <begin position="370"/>
        <end position="518"/>
    </location>
</feature>
<dbReference type="SUPFAM" id="SSF51445">
    <property type="entry name" value="(Trans)glycosidases"/>
    <property type="match status" value="1"/>
</dbReference>
<dbReference type="InterPro" id="IPR013529">
    <property type="entry name" value="Glyco_hydro_42_N"/>
</dbReference>
<keyword evidence="2" id="KW-0326">Glycosidase</keyword>
<evidence type="ECO:0000313" key="5">
    <source>
        <dbReference type="EMBL" id="PWJ75532.1"/>
    </source>
</evidence>
<evidence type="ECO:0000313" key="6">
    <source>
        <dbReference type="Proteomes" id="UP000245412"/>
    </source>
</evidence>
<dbReference type="RefSeq" id="WP_109626474.1">
    <property type="nucleotide sequence ID" value="NZ_JANKBI010000004.1"/>
</dbReference>
<dbReference type="Pfam" id="PF02449">
    <property type="entry name" value="Glyco_hydro_42"/>
    <property type="match status" value="1"/>
</dbReference>
<dbReference type="InterPro" id="IPR017853">
    <property type="entry name" value="GH"/>
</dbReference>
<reference evidence="5 6" key="1">
    <citation type="submission" date="2018-05" db="EMBL/GenBank/DDBJ databases">
        <authorList>
            <person name="Goeker M."/>
            <person name="Huntemann M."/>
            <person name="Clum A."/>
            <person name="Pillay M."/>
            <person name="Palaniappan K."/>
            <person name="Varghese N."/>
            <person name="Mikhailova N."/>
            <person name="Stamatis D."/>
            <person name="Reddy T."/>
            <person name="Daum C."/>
            <person name="Shapiro N."/>
            <person name="Ivanova N."/>
            <person name="Kyrpides N."/>
            <person name="Woyke T."/>
        </authorList>
    </citation>
    <scope>NUCLEOTIDE SEQUENCE [LARGE SCALE GENOMIC DNA]</scope>
    <source>
        <strain evidence="5 6">DSM 26524</strain>
    </source>
</reference>
<evidence type="ECO:0000256" key="2">
    <source>
        <dbReference type="ARBA" id="ARBA00023295"/>
    </source>
</evidence>
<keyword evidence="1" id="KW-0378">Hydrolase</keyword>
<dbReference type="GO" id="GO:0005975">
    <property type="term" value="P:carbohydrate metabolic process"/>
    <property type="evidence" value="ECO:0007669"/>
    <property type="project" value="InterPro"/>
</dbReference>
<evidence type="ECO:0000259" key="4">
    <source>
        <dbReference type="Pfam" id="PF18120"/>
    </source>
</evidence>
<comment type="caution">
    <text evidence="5">The sequence shown here is derived from an EMBL/GenBank/DDBJ whole genome shotgun (WGS) entry which is preliminary data.</text>
</comment>
<accession>A0AB73T438</accession>
<organism evidence="5 6">
    <name type="scientific">Murimonas intestini</name>
    <dbReference type="NCBI Taxonomy" id="1337051"/>
    <lineage>
        <taxon>Bacteria</taxon>
        <taxon>Bacillati</taxon>
        <taxon>Bacillota</taxon>
        <taxon>Clostridia</taxon>
        <taxon>Lachnospirales</taxon>
        <taxon>Lachnospiraceae</taxon>
        <taxon>Murimonas</taxon>
    </lineage>
</organism>
<dbReference type="Pfam" id="PF18120">
    <property type="entry name" value="DUF5597"/>
    <property type="match status" value="1"/>
</dbReference>
<dbReference type="Gene3D" id="3.20.20.80">
    <property type="entry name" value="Glycosidases"/>
    <property type="match status" value="1"/>
</dbReference>
<feature type="domain" description="Glycoside hydrolase family 42 N-terminal" evidence="3">
    <location>
        <begin position="30"/>
        <end position="182"/>
    </location>
</feature>
<dbReference type="Gene3D" id="2.60.220.20">
    <property type="entry name" value="putative beta-Galactosidase from caulobacter crescentus"/>
    <property type="match status" value="1"/>
</dbReference>
<dbReference type="EMBL" id="QGGY01000006">
    <property type="protein sequence ID" value="PWJ75532.1"/>
    <property type="molecule type" value="Genomic_DNA"/>
</dbReference>